<organism evidence="9 10">
    <name type="scientific">Plutella xylostella</name>
    <name type="common">Diamondback moth</name>
    <name type="synonym">Plutella maculipennis</name>
    <dbReference type="NCBI Taxonomy" id="51655"/>
    <lineage>
        <taxon>Eukaryota</taxon>
        <taxon>Metazoa</taxon>
        <taxon>Ecdysozoa</taxon>
        <taxon>Arthropoda</taxon>
        <taxon>Hexapoda</taxon>
        <taxon>Insecta</taxon>
        <taxon>Pterygota</taxon>
        <taxon>Neoptera</taxon>
        <taxon>Endopterygota</taxon>
        <taxon>Lepidoptera</taxon>
        <taxon>Glossata</taxon>
        <taxon>Ditrysia</taxon>
        <taxon>Yponomeutoidea</taxon>
        <taxon>Plutellidae</taxon>
        <taxon>Plutella</taxon>
    </lineage>
</organism>
<evidence type="ECO:0000256" key="7">
    <source>
        <dbReference type="ARBA" id="ARBA00023242"/>
    </source>
</evidence>
<keyword evidence="10" id="KW-1185">Reference proteome</keyword>
<gene>
    <name evidence="9" type="ORF">PLXY2_LOCUS16619</name>
</gene>
<dbReference type="Pfam" id="PF13359">
    <property type="entry name" value="DDE_Tnp_4"/>
    <property type="match status" value="1"/>
</dbReference>
<evidence type="ECO:0000313" key="10">
    <source>
        <dbReference type="Proteomes" id="UP000653454"/>
    </source>
</evidence>
<reference evidence="9" key="1">
    <citation type="submission" date="2020-11" db="EMBL/GenBank/DDBJ databases">
        <authorList>
            <person name="Whiteford S."/>
        </authorList>
    </citation>
    <scope>NUCLEOTIDE SEQUENCE</scope>
</reference>
<dbReference type="EMBL" id="CAJHNJ030000611">
    <property type="protein sequence ID" value="CAG9138366.1"/>
    <property type="molecule type" value="Genomic_DNA"/>
</dbReference>
<comment type="caution">
    <text evidence="9">The sequence shown here is derived from an EMBL/GenBank/DDBJ whole genome shotgun (WGS) entry which is preliminary data.</text>
</comment>
<comment type="similarity">
    <text evidence="3">Belongs to the HARBI1 family.</text>
</comment>
<keyword evidence="5" id="KW-0479">Metal-binding</keyword>
<evidence type="ECO:0000256" key="5">
    <source>
        <dbReference type="ARBA" id="ARBA00022723"/>
    </source>
</evidence>
<evidence type="ECO:0000256" key="6">
    <source>
        <dbReference type="ARBA" id="ARBA00022801"/>
    </source>
</evidence>
<dbReference type="PANTHER" id="PTHR22930">
    <property type="match status" value="1"/>
</dbReference>
<dbReference type="InterPro" id="IPR027806">
    <property type="entry name" value="HARBI1_dom"/>
</dbReference>
<evidence type="ECO:0000256" key="2">
    <source>
        <dbReference type="ARBA" id="ARBA00004123"/>
    </source>
</evidence>
<evidence type="ECO:0000256" key="3">
    <source>
        <dbReference type="ARBA" id="ARBA00006958"/>
    </source>
</evidence>
<evidence type="ECO:0000259" key="8">
    <source>
        <dbReference type="Pfam" id="PF13359"/>
    </source>
</evidence>
<evidence type="ECO:0000256" key="1">
    <source>
        <dbReference type="ARBA" id="ARBA00001968"/>
    </source>
</evidence>
<name>A0A8S4GCM3_PLUXY</name>
<protein>
    <submittedName>
        <fullName evidence="9">(diamondback moth) hypothetical protein</fullName>
    </submittedName>
</protein>
<keyword evidence="6" id="KW-0378">Hydrolase</keyword>
<dbReference type="GO" id="GO:0004518">
    <property type="term" value="F:nuclease activity"/>
    <property type="evidence" value="ECO:0007669"/>
    <property type="project" value="UniProtKB-KW"/>
</dbReference>
<evidence type="ECO:0000256" key="4">
    <source>
        <dbReference type="ARBA" id="ARBA00022722"/>
    </source>
</evidence>
<feature type="domain" description="DDE Tnp4" evidence="8">
    <location>
        <begin position="83"/>
        <end position="212"/>
    </location>
</feature>
<keyword evidence="4" id="KW-0540">Nuclease</keyword>
<dbReference type="GO" id="GO:0046872">
    <property type="term" value="F:metal ion binding"/>
    <property type="evidence" value="ECO:0007669"/>
    <property type="project" value="UniProtKB-KW"/>
</dbReference>
<dbReference type="GO" id="GO:0005634">
    <property type="term" value="C:nucleus"/>
    <property type="evidence" value="ECO:0007669"/>
    <property type="project" value="UniProtKB-SubCell"/>
</dbReference>
<dbReference type="InterPro" id="IPR045249">
    <property type="entry name" value="HARBI1-like"/>
</dbReference>
<dbReference type="Proteomes" id="UP000653454">
    <property type="component" value="Unassembled WGS sequence"/>
</dbReference>
<dbReference type="GO" id="GO:0016787">
    <property type="term" value="F:hydrolase activity"/>
    <property type="evidence" value="ECO:0007669"/>
    <property type="project" value="UniProtKB-KW"/>
</dbReference>
<dbReference type="AlphaFoldDB" id="A0A8S4GCM3"/>
<comment type="cofactor">
    <cofactor evidence="1">
        <name>a divalent metal cation</name>
        <dbReference type="ChEBI" id="CHEBI:60240"/>
    </cofactor>
</comment>
<proteinExistence type="inferred from homology"/>
<dbReference type="PANTHER" id="PTHR22930:SF85">
    <property type="entry name" value="GH03217P-RELATED"/>
    <property type="match status" value="1"/>
</dbReference>
<accession>A0A8S4GCM3</accession>
<keyword evidence="7" id="KW-0539">Nucleus</keyword>
<comment type="subcellular location">
    <subcellularLocation>
        <location evidence="2">Nucleus</location>
    </subcellularLocation>
</comment>
<evidence type="ECO:0000313" key="9">
    <source>
        <dbReference type="EMBL" id="CAG9138366.1"/>
    </source>
</evidence>
<sequence length="298" mass="34309">MFNEPRKLSDLSITDKVLTALSFYATGSYQRPTGDIAAHSMAQQTVSKCIAQVTTAMNSLAMRQKHIVFPHDLQDRNLIRAEPSQHEERYFCRKHYHSLNVQLICDANMYIYSVDASYGGATHDSFIWNQHPVKQYLENLNENTWLLGDSGYSLRKFMMTPVVNAMPNTPEAYYTEKQVQTRNTVERAIGVLKARFRCLLSHRTLHYSPEMQMKTCWKLNTRFGPLLMRTGSPLLRNHCNWAQPLGRGLSIVSGQLELFQIFRLAINIYNTYGGDIMTYTMHTEGTYETGWDKAENKT</sequence>